<feature type="chain" id="PRO_5038000758" evidence="1">
    <location>
        <begin position="26"/>
        <end position="609"/>
    </location>
</feature>
<evidence type="ECO:0000313" key="3">
    <source>
        <dbReference type="Proteomes" id="UP000611762"/>
    </source>
</evidence>
<protein>
    <submittedName>
        <fullName evidence="2">WG repeat-containing protein</fullName>
    </submittedName>
</protein>
<comment type="caution">
    <text evidence="2">The sequence shown here is derived from an EMBL/GenBank/DDBJ whole genome shotgun (WGS) entry which is preliminary data.</text>
</comment>
<reference evidence="2" key="1">
    <citation type="submission" date="2020-08" db="EMBL/GenBank/DDBJ databases">
        <title>Genome public.</title>
        <authorList>
            <person name="Liu C."/>
            <person name="Sun Q."/>
        </authorList>
    </citation>
    <scope>NUCLEOTIDE SEQUENCE</scope>
    <source>
        <strain evidence="2">H8</strain>
    </source>
</reference>
<dbReference type="EMBL" id="JACRSU010000001">
    <property type="protein sequence ID" value="MBC8539875.1"/>
    <property type="molecule type" value="Genomic_DNA"/>
</dbReference>
<dbReference type="Pfam" id="PF14903">
    <property type="entry name" value="WG_beta_rep"/>
    <property type="match status" value="2"/>
</dbReference>
<gene>
    <name evidence="2" type="ORF">H8698_02655</name>
</gene>
<organism evidence="2 3">
    <name type="scientific">Congzhengia minquanensis</name>
    <dbReference type="NCBI Taxonomy" id="2763657"/>
    <lineage>
        <taxon>Bacteria</taxon>
        <taxon>Bacillati</taxon>
        <taxon>Bacillota</taxon>
        <taxon>Clostridia</taxon>
        <taxon>Eubacteriales</taxon>
        <taxon>Oscillospiraceae</taxon>
        <taxon>Congzhengia</taxon>
    </lineage>
</organism>
<keyword evidence="3" id="KW-1185">Reference proteome</keyword>
<dbReference type="PANTHER" id="PTHR37841">
    <property type="entry name" value="GLR2918 PROTEIN"/>
    <property type="match status" value="1"/>
</dbReference>
<name>A0A926DJ47_9FIRM</name>
<sequence>MKKNFATQTAFLLLMLYLFTGSAAAYETKNVTAELAAYDYAVDAGWNDFGEIYCPGYNVGEQTYLEVPSAEYPDATALMDVATGILVYDNLEAINPLSEYSDLVVLKQDGRIVVFDLEKQQEICQLANDNLMLYAGRFSEAGGFVTLASDEKLHFISNDGVIGNAANLDYSQYTDPLKPPVVRRYLGEGLYQFGIGKTAYNYESIGIINQNGDVVAYADGIFDKFINGICIIGRDGKRGAINALGEEIIPCEYDQLKHFGDLFLAQRGDVYSDLNVNGETLTTFQPDASLYDYVVNYIGNGLAVVCKKGQNYWENKYGLVDCENNIVMPIEYAEIHVEFAEDMYCVRLTQIYRGDSVYGYIDETGSIAVPFIYDYAYGFSEGLAAVSKDGKYGFIDKTGTVVIPFLYSYAGSFSNGVATVWTEDDIEININKNNEIVPKNDETENEKAPKYELTNPYTYEWDMQAGYIGGVKLNNINRIADISHFGVFPVVVGTNGQYVIAFSKDFQKMYRVTFNEEDIPYTKSVAEQKAGGVAVHVELFSIPEGSNLIAAGYKNNKLKVLETVSSAERIETITFHADVDVIKIMAWDGFGNLQPITGIEEISKDKWKQ</sequence>
<dbReference type="RefSeq" id="WP_249311064.1">
    <property type="nucleotide sequence ID" value="NZ_JACRSU010000001.1"/>
</dbReference>
<evidence type="ECO:0000313" key="2">
    <source>
        <dbReference type="EMBL" id="MBC8539875.1"/>
    </source>
</evidence>
<proteinExistence type="predicted"/>
<dbReference type="AlphaFoldDB" id="A0A926DJ47"/>
<evidence type="ECO:0000256" key="1">
    <source>
        <dbReference type="SAM" id="SignalP"/>
    </source>
</evidence>
<feature type="signal peptide" evidence="1">
    <location>
        <begin position="1"/>
        <end position="25"/>
    </location>
</feature>
<keyword evidence="1" id="KW-0732">Signal</keyword>
<accession>A0A926DJ47</accession>
<dbReference type="Proteomes" id="UP000611762">
    <property type="component" value="Unassembled WGS sequence"/>
</dbReference>
<dbReference type="InterPro" id="IPR032774">
    <property type="entry name" value="WG_beta_rep"/>
</dbReference>
<dbReference type="PANTHER" id="PTHR37841:SF1">
    <property type="entry name" value="DUF3298 DOMAIN-CONTAINING PROTEIN"/>
    <property type="match status" value="1"/>
</dbReference>